<dbReference type="GO" id="GO:0046872">
    <property type="term" value="F:metal ion binding"/>
    <property type="evidence" value="ECO:0007669"/>
    <property type="project" value="UniProtKB-KW"/>
</dbReference>
<sequence length="253" mass="27005">MIDSHAHLGRPEFDADRDQVLARGRAAGVLLVIEAGTDAASSRAAIDLARRLQGVKAAVGFHPCDVSAARMAEMDEIEALASEPEVVAIGETGLDAHWPENAPAPVQEEFLRRHIALSKKSGKPMVLHHRKAGERVAEILEQEGPPPAGGTFHCFAGDLALARRVIAMGFKVGIGGSATFRKSPLPDLLREIDLGQVVLETDSPYLAPMPHRGKRNEPAYLALVRDQVAGSLGIAPDALEKATDASARALFRL</sequence>
<feature type="binding site" evidence="3">
    <location>
        <position position="7"/>
    </location>
    <ligand>
        <name>a divalent metal cation</name>
        <dbReference type="ChEBI" id="CHEBI:60240"/>
        <label>1</label>
    </ligand>
</feature>
<feature type="binding site" evidence="3">
    <location>
        <position position="202"/>
    </location>
    <ligand>
        <name>a divalent metal cation</name>
        <dbReference type="ChEBI" id="CHEBI:60240"/>
        <label>1</label>
    </ligand>
</feature>
<feature type="binding site" evidence="3">
    <location>
        <position position="153"/>
    </location>
    <ligand>
        <name>a divalent metal cation</name>
        <dbReference type="ChEBI" id="CHEBI:60240"/>
        <label>2</label>
    </ligand>
</feature>
<proteinExistence type="predicted"/>
<evidence type="ECO:0000256" key="2">
    <source>
        <dbReference type="ARBA" id="ARBA00022801"/>
    </source>
</evidence>
<feature type="binding site" evidence="3">
    <location>
        <position position="128"/>
    </location>
    <ligand>
        <name>a divalent metal cation</name>
        <dbReference type="ChEBI" id="CHEBI:60240"/>
        <label>2</label>
    </ligand>
</feature>
<dbReference type="GO" id="GO:0004536">
    <property type="term" value="F:DNA nuclease activity"/>
    <property type="evidence" value="ECO:0007669"/>
    <property type="project" value="InterPro"/>
</dbReference>
<dbReference type="PANTHER" id="PTHR46124">
    <property type="entry name" value="D-AMINOACYL-TRNA DEACYLASE"/>
    <property type="match status" value="1"/>
</dbReference>
<feature type="binding site" evidence="3">
    <location>
        <position position="91"/>
    </location>
    <ligand>
        <name>a divalent metal cation</name>
        <dbReference type="ChEBI" id="CHEBI:60240"/>
        <label>1</label>
    </ligand>
</feature>
<dbReference type="EMBL" id="VBOZ01000036">
    <property type="protein sequence ID" value="TMQ62710.1"/>
    <property type="molecule type" value="Genomic_DNA"/>
</dbReference>
<dbReference type="FunFam" id="3.20.20.140:FF:000005">
    <property type="entry name" value="TatD family hydrolase"/>
    <property type="match status" value="1"/>
</dbReference>
<protein>
    <submittedName>
        <fullName evidence="4">TatD family deoxyribonuclease</fullName>
    </submittedName>
</protein>
<dbReference type="Proteomes" id="UP000317691">
    <property type="component" value="Unassembled WGS sequence"/>
</dbReference>
<reference evidence="4 5" key="1">
    <citation type="journal article" date="2019" name="Nat. Microbiol.">
        <title>Mediterranean grassland soil C-N compound turnover is dependent on rainfall and depth, and is mediated by genomically divergent microorganisms.</title>
        <authorList>
            <person name="Diamond S."/>
            <person name="Andeer P.F."/>
            <person name="Li Z."/>
            <person name="Crits-Christoph A."/>
            <person name="Burstein D."/>
            <person name="Anantharaman K."/>
            <person name="Lane K.R."/>
            <person name="Thomas B.C."/>
            <person name="Pan C."/>
            <person name="Northen T.R."/>
            <person name="Banfield J.F."/>
        </authorList>
    </citation>
    <scope>NUCLEOTIDE SEQUENCE [LARGE SCALE GENOMIC DNA]</scope>
    <source>
        <strain evidence="4">WS_9</strain>
    </source>
</reference>
<keyword evidence="1 3" id="KW-0479">Metal-binding</keyword>
<dbReference type="InterPro" id="IPR032466">
    <property type="entry name" value="Metal_Hydrolase"/>
</dbReference>
<dbReference type="Pfam" id="PF01026">
    <property type="entry name" value="TatD_DNase"/>
    <property type="match status" value="1"/>
</dbReference>
<evidence type="ECO:0000256" key="3">
    <source>
        <dbReference type="PIRSR" id="PIRSR005902-1"/>
    </source>
</evidence>
<dbReference type="AlphaFoldDB" id="A0A538TGG2"/>
<keyword evidence="2" id="KW-0378">Hydrolase</keyword>
<dbReference type="Gene3D" id="3.20.20.140">
    <property type="entry name" value="Metal-dependent hydrolases"/>
    <property type="match status" value="1"/>
</dbReference>
<gene>
    <name evidence="4" type="ORF">E6K79_11675</name>
</gene>
<dbReference type="PIRSF" id="PIRSF005902">
    <property type="entry name" value="DNase_TatD"/>
    <property type="match status" value="1"/>
</dbReference>
<evidence type="ECO:0000256" key="1">
    <source>
        <dbReference type="ARBA" id="ARBA00022723"/>
    </source>
</evidence>
<accession>A0A538TGG2</accession>
<dbReference type="InterPro" id="IPR018228">
    <property type="entry name" value="DNase_TatD-rel_CS"/>
</dbReference>
<name>A0A538TGG2_UNCEI</name>
<dbReference type="InterPro" id="IPR001130">
    <property type="entry name" value="TatD-like"/>
</dbReference>
<dbReference type="PANTHER" id="PTHR46124:SF2">
    <property type="entry name" value="D-AMINOACYL-TRNA DEACYLASE"/>
    <property type="match status" value="1"/>
</dbReference>
<dbReference type="SUPFAM" id="SSF51556">
    <property type="entry name" value="Metallo-dependent hydrolases"/>
    <property type="match status" value="1"/>
</dbReference>
<organism evidence="4 5">
    <name type="scientific">Eiseniibacteriota bacterium</name>
    <dbReference type="NCBI Taxonomy" id="2212470"/>
    <lineage>
        <taxon>Bacteria</taxon>
        <taxon>Candidatus Eiseniibacteriota</taxon>
    </lineage>
</organism>
<dbReference type="PROSITE" id="PS01090">
    <property type="entry name" value="TATD_2"/>
    <property type="match status" value="1"/>
</dbReference>
<feature type="binding site" evidence="3">
    <location>
        <position position="5"/>
    </location>
    <ligand>
        <name>a divalent metal cation</name>
        <dbReference type="ChEBI" id="CHEBI:60240"/>
        <label>1</label>
    </ligand>
</feature>
<dbReference type="InterPro" id="IPR015991">
    <property type="entry name" value="TatD/YcfH-like"/>
</dbReference>
<dbReference type="NCBIfam" id="TIGR00010">
    <property type="entry name" value="YchF/TatD family DNA exonuclease"/>
    <property type="match status" value="1"/>
</dbReference>
<comment type="caution">
    <text evidence="4">The sequence shown here is derived from an EMBL/GenBank/DDBJ whole genome shotgun (WGS) entry which is preliminary data.</text>
</comment>
<evidence type="ECO:0000313" key="4">
    <source>
        <dbReference type="EMBL" id="TMQ62710.1"/>
    </source>
</evidence>
<dbReference type="GO" id="GO:0016788">
    <property type="term" value="F:hydrolase activity, acting on ester bonds"/>
    <property type="evidence" value="ECO:0007669"/>
    <property type="project" value="InterPro"/>
</dbReference>
<evidence type="ECO:0000313" key="5">
    <source>
        <dbReference type="Proteomes" id="UP000317691"/>
    </source>
</evidence>
<dbReference type="CDD" id="cd01310">
    <property type="entry name" value="TatD_DNAse"/>
    <property type="match status" value="1"/>
</dbReference>